<comment type="function">
    <text evidence="14">Potassium channel.</text>
</comment>
<dbReference type="InterPro" id="IPR018490">
    <property type="entry name" value="cNMP-bd_dom_sf"/>
</dbReference>
<evidence type="ECO:0000256" key="7">
    <source>
        <dbReference type="ARBA" id="ARBA00022882"/>
    </source>
</evidence>
<feature type="transmembrane region" description="Helical" evidence="14">
    <location>
        <begin position="259"/>
        <end position="279"/>
    </location>
</feature>
<comment type="subunit">
    <text evidence="14">The potassium channel is composed of a homo- or heterotetrameric complex of pore-forming subunits.</text>
</comment>
<feature type="transmembrane region" description="Helical" evidence="14">
    <location>
        <begin position="96"/>
        <end position="119"/>
    </location>
</feature>
<dbReference type="Gene3D" id="1.25.40.20">
    <property type="entry name" value="Ankyrin repeat-containing domain"/>
    <property type="match status" value="2"/>
</dbReference>
<keyword evidence="12 14" id="KW-0407">Ion channel</keyword>
<comment type="subcellular location">
    <subcellularLocation>
        <location evidence="1 14">Membrane</location>
        <topology evidence="1 14">Multi-pass membrane protein</topology>
    </subcellularLocation>
</comment>
<evidence type="ECO:0000256" key="9">
    <source>
        <dbReference type="ARBA" id="ARBA00022989"/>
    </source>
</evidence>
<evidence type="ECO:0000256" key="6">
    <source>
        <dbReference type="ARBA" id="ARBA00022826"/>
    </source>
</evidence>
<dbReference type="PROSITE" id="PS50297">
    <property type="entry name" value="ANK_REP_REGION"/>
    <property type="match status" value="3"/>
</dbReference>
<keyword evidence="5 14" id="KW-0812">Transmembrane</keyword>
<dbReference type="InterPro" id="IPR003938">
    <property type="entry name" value="K_chnl_volt-dep_EAG/ELK/ERG"/>
</dbReference>
<feature type="transmembrane region" description="Helical" evidence="14">
    <location>
        <begin position="285"/>
        <end position="310"/>
    </location>
</feature>
<dbReference type="PANTHER" id="PTHR45743:SF15">
    <property type="entry name" value="POTASSIUM CHANNEL GORK"/>
    <property type="match status" value="1"/>
</dbReference>
<dbReference type="PROSITE" id="PS50088">
    <property type="entry name" value="ANK_REPEAT"/>
    <property type="match status" value="3"/>
</dbReference>
<feature type="repeat" description="ANK" evidence="13">
    <location>
        <begin position="620"/>
        <end position="652"/>
    </location>
</feature>
<dbReference type="InterPro" id="IPR014710">
    <property type="entry name" value="RmlC-like_jellyroll"/>
</dbReference>
<feature type="domain" description="KHA" evidence="16">
    <location>
        <begin position="764"/>
        <end position="842"/>
    </location>
</feature>
<comment type="caution">
    <text evidence="17">The sequence shown here is derived from an EMBL/GenBank/DDBJ whole genome shotgun (WGS) entry which is preliminary data.</text>
</comment>
<reference evidence="17 18" key="1">
    <citation type="submission" date="2021-03" db="EMBL/GenBank/DDBJ databases">
        <authorList>
            <person name="King G.J."/>
            <person name="Bancroft I."/>
            <person name="Baten A."/>
            <person name="Bloomfield J."/>
            <person name="Borpatragohain P."/>
            <person name="He Z."/>
            <person name="Irish N."/>
            <person name="Irwin J."/>
            <person name="Liu K."/>
            <person name="Mauleon R.P."/>
            <person name="Moore J."/>
            <person name="Morris R."/>
            <person name="Ostergaard L."/>
            <person name="Wang B."/>
            <person name="Wells R."/>
        </authorList>
    </citation>
    <scope>NUCLEOTIDE SEQUENCE [LARGE SCALE GENOMIC DNA]</scope>
    <source>
        <strain evidence="17">R-o-18</strain>
        <tissue evidence="17">Leaf</tissue>
    </source>
</reference>
<dbReference type="InterPro" id="IPR036770">
    <property type="entry name" value="Ankyrin_rpt-contain_sf"/>
</dbReference>
<dbReference type="SUPFAM" id="SSF81324">
    <property type="entry name" value="Voltage-gated potassium channels"/>
    <property type="match status" value="1"/>
</dbReference>
<dbReference type="PRINTS" id="PR01463">
    <property type="entry name" value="EAGCHANLFMLY"/>
</dbReference>
<dbReference type="InterPro" id="IPR005821">
    <property type="entry name" value="Ion_trans_dom"/>
</dbReference>
<evidence type="ECO:0000256" key="2">
    <source>
        <dbReference type="ARBA" id="ARBA00007929"/>
    </source>
</evidence>
<dbReference type="Pfam" id="PF11834">
    <property type="entry name" value="KHA"/>
    <property type="match status" value="1"/>
</dbReference>
<keyword evidence="6 14" id="KW-0631">Potassium channel</keyword>
<dbReference type="SUPFAM" id="SSF51206">
    <property type="entry name" value="cAMP-binding domain-like"/>
    <property type="match status" value="1"/>
</dbReference>
<keyword evidence="18" id="KW-1185">Reference proteome</keyword>
<evidence type="ECO:0000259" key="15">
    <source>
        <dbReference type="PROSITE" id="PS50042"/>
    </source>
</evidence>
<evidence type="ECO:0000256" key="4">
    <source>
        <dbReference type="ARBA" id="ARBA00022538"/>
    </source>
</evidence>
<keyword evidence="8 14" id="KW-0630">Potassium</keyword>
<dbReference type="InterPro" id="IPR045319">
    <property type="entry name" value="KAT/AKT"/>
</dbReference>
<dbReference type="Gene3D" id="1.10.287.630">
    <property type="entry name" value="Helix hairpin bin"/>
    <property type="match status" value="1"/>
</dbReference>
<keyword evidence="9 14" id="KW-1133">Transmembrane helix</keyword>
<evidence type="ECO:0000256" key="1">
    <source>
        <dbReference type="ARBA" id="ARBA00004141"/>
    </source>
</evidence>
<feature type="transmembrane region" description="Helical" evidence="14">
    <location>
        <begin position="66"/>
        <end position="84"/>
    </location>
</feature>
<protein>
    <recommendedName>
        <fullName evidence="14">Potassium channel</fullName>
    </recommendedName>
</protein>
<dbReference type="SMART" id="SM00248">
    <property type="entry name" value="ANK"/>
    <property type="match status" value="5"/>
</dbReference>
<evidence type="ECO:0000256" key="13">
    <source>
        <dbReference type="PROSITE-ProRule" id="PRU00023"/>
    </source>
</evidence>
<dbReference type="EMBL" id="JADBGQ010000009">
    <property type="protein sequence ID" value="KAG5378171.1"/>
    <property type="molecule type" value="Genomic_DNA"/>
</dbReference>
<keyword evidence="11 14" id="KW-0472">Membrane</keyword>
<comment type="caution">
    <text evidence="14">Lacks conserved residue(s) required for the propagation of feature annotation.</text>
</comment>
<comment type="similarity">
    <text evidence="2 14">Belongs to the potassium channel family. Plant (TC 1.A.1.4) subfamily.</text>
</comment>
<evidence type="ECO:0000256" key="8">
    <source>
        <dbReference type="ARBA" id="ARBA00022958"/>
    </source>
</evidence>
<dbReference type="PROSITE" id="PS51490">
    <property type="entry name" value="KHA"/>
    <property type="match status" value="1"/>
</dbReference>
<dbReference type="InterPro" id="IPR021789">
    <property type="entry name" value="KHA_dom"/>
</dbReference>
<gene>
    <name evidence="17" type="primary">A07p007820.1_BraROA</name>
    <name evidence="17" type="ORF">IGI04_026013</name>
</gene>
<evidence type="ECO:0000256" key="10">
    <source>
        <dbReference type="ARBA" id="ARBA00023065"/>
    </source>
</evidence>
<evidence type="ECO:0000313" key="17">
    <source>
        <dbReference type="EMBL" id="KAG5378171.1"/>
    </source>
</evidence>
<proteinExistence type="inferred from homology"/>
<dbReference type="PROSITE" id="PS50042">
    <property type="entry name" value="CNMP_BINDING_3"/>
    <property type="match status" value="1"/>
</dbReference>
<dbReference type="Gene3D" id="2.60.120.10">
    <property type="entry name" value="Jelly Rolls"/>
    <property type="match status" value="1"/>
</dbReference>
<dbReference type="SUPFAM" id="SSF48403">
    <property type="entry name" value="Ankyrin repeat"/>
    <property type="match status" value="1"/>
</dbReference>
<sequence>MGCLRRRQESIAEEDDINDDVSRRRGGFSLAESFRWLDSPEHLKDDSDGPNEYPWIIKPSIRWYKAWELFILVWAIYSSLFTPMEFGFFRGLPENLFILDIVGQIAFLVDIVLQFFVAFQDKHTYRIDSKPTHIALRYLKSHFFLDLVSCFPWDLIYKASGKHEVVRYILWIRLFRVRKVIEFFQRLEKDTRINYLFTRILKLIFVEVYCTHTAACIFYYLATTLPAENEGYTWIGSLKLGDYSYENFRKIDIWKRYTTSLYFAIVTMATVGYGDIHAVNLREMIFVMIYVSFDMVLGAYLIGNITALIVKGSNTERFRDKMNDLASFMNRKKLRGDIRSQITHHVRLQYDSKFTNTVMLQDIPASIRAKIAQLLYTPYIEKIPLFKGCSSEFINQIVVRLHEEYFFPGEVITEQGNVVDHLYFVCEGSLEALETKTDGTEDLVELLEPHTSFGDISIICNISQPFTIRVRSLCHLLRLDKQSFSNILEIYFHDGRKILNNLMEGKESNERIKKLESDIMIHIGKQEAGLALKVNSAAFQGDIYQLKSLVRSGADPNKTDYDGRAPLHLAASRGYEDITLFLIQEGVDINQKGNTEIDKSENTTMLYVYALVTLFCADKFGNTPLLEAVKAAQDSVIDLLVKEGASFDLEDAGNFLCTVVVKGDSDFLKRLLSSGMDPNTEDYDHRTPLHVAASEGLFLMAKMLVEAGASVVAKDRWGNSPLDEARMCGNKKLIKLLEDADTAQPYIRPSSFHEPQDEKFERRKCTVFPFHPHEEPSRKHGVMVWLPRDLQKLVETAAQELGISNEVPFVILSEEGGRITDIDMISDGQKLYLISDSTDQSA</sequence>
<feature type="repeat" description="ANK" evidence="13">
    <location>
        <begin position="562"/>
        <end position="594"/>
    </location>
</feature>
<keyword evidence="13" id="KW-0040">ANK repeat</keyword>
<name>A0ABQ7KYP4_BRACM</name>
<dbReference type="CDD" id="cd00038">
    <property type="entry name" value="CAP_ED"/>
    <property type="match status" value="1"/>
</dbReference>
<dbReference type="InterPro" id="IPR000595">
    <property type="entry name" value="cNMP-bd_dom"/>
</dbReference>
<comment type="domain">
    <text evidence="14">The KHA domain (rich in hydrophobic and acidic residues) present in the C-terminal part is likely to be important for tetramerization.</text>
</comment>
<evidence type="ECO:0000256" key="3">
    <source>
        <dbReference type="ARBA" id="ARBA00022448"/>
    </source>
</evidence>
<dbReference type="PANTHER" id="PTHR45743">
    <property type="entry name" value="POTASSIUM CHANNEL AKT1"/>
    <property type="match status" value="1"/>
</dbReference>
<keyword evidence="10 14" id="KW-0406">Ion transport</keyword>
<dbReference type="SMART" id="SM00100">
    <property type="entry name" value="cNMP"/>
    <property type="match status" value="1"/>
</dbReference>
<keyword evidence="7 14" id="KW-0851">Voltage-gated channel</keyword>
<evidence type="ECO:0000259" key="16">
    <source>
        <dbReference type="PROSITE" id="PS51490"/>
    </source>
</evidence>
<dbReference type="Proteomes" id="UP000823674">
    <property type="component" value="Chromosome A07"/>
</dbReference>
<evidence type="ECO:0000256" key="12">
    <source>
        <dbReference type="ARBA" id="ARBA00023303"/>
    </source>
</evidence>
<dbReference type="Gene3D" id="1.10.287.70">
    <property type="match status" value="1"/>
</dbReference>
<organism evidence="17 18">
    <name type="scientific">Brassica rapa subsp. trilocularis</name>
    <dbReference type="NCBI Taxonomy" id="1813537"/>
    <lineage>
        <taxon>Eukaryota</taxon>
        <taxon>Viridiplantae</taxon>
        <taxon>Streptophyta</taxon>
        <taxon>Embryophyta</taxon>
        <taxon>Tracheophyta</taxon>
        <taxon>Spermatophyta</taxon>
        <taxon>Magnoliopsida</taxon>
        <taxon>eudicotyledons</taxon>
        <taxon>Gunneridae</taxon>
        <taxon>Pentapetalae</taxon>
        <taxon>rosids</taxon>
        <taxon>malvids</taxon>
        <taxon>Brassicales</taxon>
        <taxon>Brassicaceae</taxon>
        <taxon>Brassiceae</taxon>
        <taxon>Brassica</taxon>
    </lineage>
</organism>
<feature type="domain" description="Cyclic nucleotide-binding" evidence="15">
    <location>
        <begin position="385"/>
        <end position="505"/>
    </location>
</feature>
<dbReference type="Pfam" id="PF00027">
    <property type="entry name" value="cNMP_binding"/>
    <property type="match status" value="1"/>
</dbReference>
<keyword evidence="4 14" id="KW-0633">Potassium transport</keyword>
<evidence type="ECO:0000256" key="5">
    <source>
        <dbReference type="ARBA" id="ARBA00022692"/>
    </source>
</evidence>
<dbReference type="PRINTS" id="PR01415">
    <property type="entry name" value="ANKYRIN"/>
</dbReference>
<dbReference type="Pfam" id="PF00520">
    <property type="entry name" value="Ion_trans"/>
    <property type="match status" value="1"/>
</dbReference>
<comment type="domain">
    <text evidence="14">The segment S4 is probably the voltage-sensor and is characterized by a series of positively charged amino acids. The pore-forming region H5 is enclosed by the transmembrane segments S5 and S6 in the Shaker-type (1P/6TM) and contains the GYGD signature motif which seems to be involved in potassium selectivity.</text>
</comment>
<evidence type="ECO:0000256" key="11">
    <source>
        <dbReference type="ARBA" id="ARBA00023136"/>
    </source>
</evidence>
<evidence type="ECO:0000313" key="18">
    <source>
        <dbReference type="Proteomes" id="UP000823674"/>
    </source>
</evidence>
<evidence type="ECO:0000256" key="14">
    <source>
        <dbReference type="RuleBase" id="RU369015"/>
    </source>
</evidence>
<feature type="repeat" description="ANK" evidence="13">
    <location>
        <begin position="684"/>
        <end position="716"/>
    </location>
</feature>
<keyword evidence="3 14" id="KW-0813">Transport</keyword>
<dbReference type="InterPro" id="IPR002110">
    <property type="entry name" value="Ankyrin_rpt"/>
</dbReference>
<accession>A0ABQ7KYP4</accession>
<dbReference type="Pfam" id="PF12796">
    <property type="entry name" value="Ank_2"/>
    <property type="match status" value="2"/>
</dbReference>